<dbReference type="WBParaSite" id="GPLIN_001058100">
    <property type="protein sequence ID" value="GPLIN_001058100"/>
    <property type="gene ID" value="GPLIN_001058100"/>
</dbReference>
<dbReference type="Gene3D" id="2.40.70.10">
    <property type="entry name" value="Acid Proteases"/>
    <property type="match status" value="1"/>
</dbReference>
<dbReference type="InterPro" id="IPR001461">
    <property type="entry name" value="Aspartic_peptidase_A1"/>
</dbReference>
<accession>A0A183CCI0</accession>
<reference evidence="4" key="2">
    <citation type="submission" date="2016-06" db="UniProtKB">
        <authorList>
            <consortium name="WormBaseParasite"/>
        </authorList>
    </citation>
    <scope>IDENTIFICATION</scope>
</reference>
<dbReference type="SUPFAM" id="SSF50630">
    <property type="entry name" value="Acid proteases"/>
    <property type="match status" value="1"/>
</dbReference>
<dbReference type="InterPro" id="IPR033121">
    <property type="entry name" value="PEPTIDASE_A1"/>
</dbReference>
<name>A0A183CCI0_GLOPA</name>
<dbReference type="GO" id="GO:0004190">
    <property type="term" value="F:aspartic-type endopeptidase activity"/>
    <property type="evidence" value="ECO:0007669"/>
    <property type="project" value="InterPro"/>
</dbReference>
<comment type="similarity">
    <text evidence="1">Belongs to the peptidase A1 family.</text>
</comment>
<protein>
    <submittedName>
        <fullName evidence="4">Peptidase A1 domain-containing protein</fullName>
    </submittedName>
</protein>
<dbReference type="Pfam" id="PF00026">
    <property type="entry name" value="Asp"/>
    <property type="match status" value="1"/>
</dbReference>
<dbReference type="AlphaFoldDB" id="A0A183CCI0"/>
<dbReference type="PANTHER" id="PTHR47966">
    <property type="entry name" value="BETA-SITE APP-CLEAVING ENZYME, ISOFORM A-RELATED"/>
    <property type="match status" value="1"/>
</dbReference>
<evidence type="ECO:0000259" key="2">
    <source>
        <dbReference type="Pfam" id="PF00026"/>
    </source>
</evidence>
<dbReference type="PANTHER" id="PTHR47966:SF51">
    <property type="entry name" value="BETA-SITE APP-CLEAVING ENZYME, ISOFORM A-RELATED"/>
    <property type="match status" value="1"/>
</dbReference>
<dbReference type="Proteomes" id="UP000050741">
    <property type="component" value="Unassembled WGS sequence"/>
</dbReference>
<organism evidence="3 4">
    <name type="scientific">Globodera pallida</name>
    <name type="common">Potato cyst nematode worm</name>
    <name type="synonym">Heterodera pallida</name>
    <dbReference type="NCBI Taxonomy" id="36090"/>
    <lineage>
        <taxon>Eukaryota</taxon>
        <taxon>Metazoa</taxon>
        <taxon>Ecdysozoa</taxon>
        <taxon>Nematoda</taxon>
        <taxon>Chromadorea</taxon>
        <taxon>Rhabditida</taxon>
        <taxon>Tylenchina</taxon>
        <taxon>Tylenchomorpha</taxon>
        <taxon>Tylenchoidea</taxon>
        <taxon>Heteroderidae</taxon>
        <taxon>Heteroderinae</taxon>
        <taxon>Globodera</taxon>
    </lineage>
</organism>
<evidence type="ECO:0000313" key="4">
    <source>
        <dbReference type="WBParaSite" id="GPLIN_001058100"/>
    </source>
</evidence>
<reference evidence="3" key="1">
    <citation type="submission" date="2014-05" db="EMBL/GenBank/DDBJ databases">
        <title>The genome and life-stage specific transcriptomes of Globodera pallida elucidate key aspects of plant parasitism by a cyst nematode.</title>
        <authorList>
            <person name="Cotton J.A."/>
            <person name="Lilley C.J."/>
            <person name="Jones L.M."/>
            <person name="Kikuchi T."/>
            <person name="Reid A.J."/>
            <person name="Thorpe P."/>
            <person name="Tsai I.J."/>
            <person name="Beasley H."/>
            <person name="Blok V."/>
            <person name="Cock P.J.A."/>
            <person name="Van den Akker S.E."/>
            <person name="Holroyd N."/>
            <person name="Hunt M."/>
            <person name="Mantelin S."/>
            <person name="Naghra H."/>
            <person name="Pain A."/>
            <person name="Palomares-Rius J.E."/>
            <person name="Zarowiecki M."/>
            <person name="Berriman M."/>
            <person name="Jones J.T."/>
            <person name="Urwin P.E."/>
        </authorList>
    </citation>
    <scope>NUCLEOTIDE SEQUENCE [LARGE SCALE GENOMIC DNA]</scope>
    <source>
        <strain evidence="3">Lindley</strain>
    </source>
</reference>
<dbReference type="InterPro" id="IPR021109">
    <property type="entry name" value="Peptidase_aspartic_dom_sf"/>
</dbReference>
<sequence length="328" mass="37285">MFLYGVADWVPIIHNEFEQWKVNIDNITLDDGGTSIFGVNTDIVDLGTSFIYGPSDEVDKLYSHYGVNPTDQSIPCDQKVDPITFLINGHEYQLIKGQKSGQKNHWANKSVGKRSKLGLKMALISDRLDVLVDVHFKSRKWSLGCLQIRRATDGNGARMGNNSSGELLPIPQRPLSRKVTGFETISISYIDQPGIQLDHLRQFSPAFFPIAQTSKLDRSYGPEIILPTPDDARASAVAEWLITPRGDEPVNFIIRLTFGPKPFELKNNFTGEQLTLRQIDEELWLLVRCPNGREEDNWTKWEKEAIEWNWYDQWNCIAIAFNDSDIGD</sequence>
<proteinExistence type="inferred from homology"/>
<feature type="domain" description="Peptidase A1" evidence="2">
    <location>
        <begin position="5"/>
        <end position="96"/>
    </location>
</feature>
<keyword evidence="3" id="KW-1185">Reference proteome</keyword>
<evidence type="ECO:0000256" key="1">
    <source>
        <dbReference type="ARBA" id="ARBA00007447"/>
    </source>
</evidence>
<evidence type="ECO:0000313" key="3">
    <source>
        <dbReference type="Proteomes" id="UP000050741"/>
    </source>
</evidence>
<dbReference type="GO" id="GO:0006508">
    <property type="term" value="P:proteolysis"/>
    <property type="evidence" value="ECO:0007669"/>
    <property type="project" value="InterPro"/>
</dbReference>